<proteinExistence type="predicted"/>
<dbReference type="EMBL" id="JASBWS010000083">
    <property type="protein sequence ID" value="KAJ9099488.1"/>
    <property type="molecule type" value="Genomic_DNA"/>
</dbReference>
<protein>
    <submittedName>
        <fullName evidence="1">Uncharacterized protein</fullName>
    </submittedName>
</protein>
<name>A0ACC2VJC2_9TREE</name>
<reference evidence="1" key="1">
    <citation type="submission" date="2023-04" db="EMBL/GenBank/DDBJ databases">
        <title>Draft Genome sequencing of Naganishia species isolated from polar environments using Oxford Nanopore Technology.</title>
        <authorList>
            <person name="Leo P."/>
            <person name="Venkateswaran K."/>
        </authorList>
    </citation>
    <scope>NUCLEOTIDE SEQUENCE</scope>
    <source>
        <strain evidence="1">MNA-CCFEE 5262</strain>
    </source>
</reference>
<evidence type="ECO:0000313" key="1">
    <source>
        <dbReference type="EMBL" id="KAJ9099488.1"/>
    </source>
</evidence>
<evidence type="ECO:0000313" key="2">
    <source>
        <dbReference type="Proteomes" id="UP001230649"/>
    </source>
</evidence>
<accession>A0ACC2VJC2</accession>
<dbReference type="Proteomes" id="UP001230649">
    <property type="component" value="Unassembled WGS sequence"/>
</dbReference>
<comment type="caution">
    <text evidence="1">The sequence shown here is derived from an EMBL/GenBank/DDBJ whole genome shotgun (WGS) entry which is preliminary data.</text>
</comment>
<organism evidence="1 2">
    <name type="scientific">Naganishia adeliensis</name>
    <dbReference type="NCBI Taxonomy" id="92952"/>
    <lineage>
        <taxon>Eukaryota</taxon>
        <taxon>Fungi</taxon>
        <taxon>Dikarya</taxon>
        <taxon>Basidiomycota</taxon>
        <taxon>Agaricomycotina</taxon>
        <taxon>Tremellomycetes</taxon>
        <taxon>Filobasidiales</taxon>
        <taxon>Filobasidiaceae</taxon>
        <taxon>Naganishia</taxon>
    </lineage>
</organism>
<sequence>MAQFQPHEPQQLDMQQPPPQPQQDMSVILVTAGSWSGICGRTINQQPHWKQVNRLAISPDKRILAAAGYNAVRLYDINDRASNNPIATLESHQGNVTAVAFHCEGKWLATGSEDRTIKIWDTRTAGIQRDYYHGSPVNDVVVHPNQGELISCDQNGSVKIWDLGENSCTHELVPAEDVPIRSVSIASDGGTLVAGNNKGNVYVWKIKQGNDLVDLQPVTMFNAHNKYLTRCLLSPDTKHLATCSADKTVKVWSTENYEYRLERTLEGHQRWVWDAAFSADSAYLVTASSDHVARLWDLNSGETVRQYSGHHRAAVCCALNDINLT</sequence>
<gene>
    <name evidence="1" type="ORF">QFC20_005700</name>
</gene>
<keyword evidence="2" id="KW-1185">Reference proteome</keyword>